<dbReference type="InterPro" id="IPR011270">
    <property type="entry name" value="Pur_Nuc_Pase_Ino/Guo-sp"/>
</dbReference>
<organism evidence="9 10">
    <name type="scientific">Candidatus Scatenecus faecavium</name>
    <dbReference type="NCBI Taxonomy" id="2840915"/>
    <lineage>
        <taxon>Bacteria</taxon>
        <taxon>Candidatus Scatenecus</taxon>
    </lineage>
</organism>
<comment type="pathway">
    <text evidence="1 6">Purine metabolism; purine nucleoside salvage.</text>
</comment>
<dbReference type="InterPro" id="IPR018099">
    <property type="entry name" value="Purine_phosphorylase-2_CS"/>
</dbReference>
<dbReference type="GO" id="GO:0004731">
    <property type="term" value="F:purine-nucleoside phosphorylase activity"/>
    <property type="evidence" value="ECO:0007669"/>
    <property type="project" value="UniProtKB-EC"/>
</dbReference>
<feature type="binding site" evidence="7">
    <location>
        <begin position="75"/>
        <end position="77"/>
    </location>
    <ligand>
        <name>phosphate</name>
        <dbReference type="ChEBI" id="CHEBI:43474"/>
    </ligand>
</feature>
<comment type="similarity">
    <text evidence="2 6">Belongs to the PNP/MTAP phosphorylase family.</text>
</comment>
<protein>
    <recommendedName>
        <fullName evidence="6">Purine nucleoside phosphorylase</fullName>
        <ecNumber evidence="6">2.4.2.1</ecNumber>
    </recommendedName>
    <alternativeName>
        <fullName evidence="6">Inosine-guanosine phosphorylase</fullName>
    </alternativeName>
</protein>
<dbReference type="InterPro" id="IPR011268">
    <property type="entry name" value="Purine_phosphorylase"/>
</dbReference>
<proteinExistence type="inferred from homology"/>
<feature type="binding site" evidence="7">
    <location>
        <position position="25"/>
    </location>
    <ligand>
        <name>phosphate</name>
        <dbReference type="ChEBI" id="CHEBI:43474"/>
    </ligand>
</feature>
<dbReference type="EC" id="2.4.2.1" evidence="6"/>
<reference evidence="9" key="2">
    <citation type="journal article" date="2021" name="PeerJ">
        <title>Extensive microbial diversity within the chicken gut microbiome revealed by metagenomics and culture.</title>
        <authorList>
            <person name="Gilroy R."/>
            <person name="Ravi A."/>
            <person name="Getino M."/>
            <person name="Pursley I."/>
            <person name="Horton D.L."/>
            <person name="Alikhan N.F."/>
            <person name="Baker D."/>
            <person name="Gharbi K."/>
            <person name="Hall N."/>
            <person name="Watson M."/>
            <person name="Adriaenssens E.M."/>
            <person name="Foster-Nyarko E."/>
            <person name="Jarju S."/>
            <person name="Secka A."/>
            <person name="Antonio M."/>
            <person name="Oren A."/>
            <person name="Chaudhuri R.R."/>
            <person name="La Ragione R."/>
            <person name="Hildebrand F."/>
            <person name="Pallen M.J."/>
        </authorList>
    </citation>
    <scope>NUCLEOTIDE SEQUENCE</scope>
    <source>
        <strain evidence="9">CHK152-2994</strain>
    </source>
</reference>
<dbReference type="SUPFAM" id="SSF53167">
    <property type="entry name" value="Purine and uridine phosphorylases"/>
    <property type="match status" value="1"/>
</dbReference>
<sequence>MENTLNYINEKTNGFTPEIGIVLGSGLGEFADEHCNCALAYSEIPEFLKSTVKGHKGRLVFAEINGKKVVMMQGRNHFYEGHSMAEITYPIKVMKKLGVKTLLLTNAAGGVNESFKPSDLMIITDHINFMGTNPLIGPNDETLGERFPDMSEIYKKDLIQIADECASKLGIKLQHGVYFASSGPSYETPAEIKMARIFGADAAGMSTVPEAIVANYCGMKVLGISCISNLASGVKGAQKLSHAEVIETTNAAKAGFKALLKEIIAKI</sequence>
<comment type="caution">
    <text evidence="9">The sequence shown here is derived from an EMBL/GenBank/DDBJ whole genome shotgun (WGS) entry which is preliminary data.</text>
</comment>
<dbReference type="PANTHER" id="PTHR11904">
    <property type="entry name" value="METHYLTHIOADENOSINE/PURINE NUCLEOSIDE PHOSPHORYLASE"/>
    <property type="match status" value="1"/>
</dbReference>
<evidence type="ECO:0000259" key="8">
    <source>
        <dbReference type="Pfam" id="PF01048"/>
    </source>
</evidence>
<evidence type="ECO:0000313" key="10">
    <source>
        <dbReference type="Proteomes" id="UP000824139"/>
    </source>
</evidence>
<dbReference type="GO" id="GO:0005737">
    <property type="term" value="C:cytoplasm"/>
    <property type="evidence" value="ECO:0007669"/>
    <property type="project" value="TreeGrafter"/>
</dbReference>
<dbReference type="PIRSF" id="PIRSF000477">
    <property type="entry name" value="PurNPase"/>
    <property type="match status" value="1"/>
</dbReference>
<dbReference type="PROSITE" id="PS01240">
    <property type="entry name" value="PNP_MTAP_2"/>
    <property type="match status" value="1"/>
</dbReference>
<feature type="binding site" evidence="7">
    <location>
        <position position="206"/>
    </location>
    <ligand>
        <name>phosphate</name>
        <dbReference type="ChEBI" id="CHEBI:43474"/>
    </ligand>
</feature>
<dbReference type="NCBIfam" id="TIGR01700">
    <property type="entry name" value="PNPH"/>
    <property type="match status" value="1"/>
</dbReference>
<dbReference type="AlphaFoldDB" id="A0A9D1FYN1"/>
<feature type="domain" description="Nucleoside phosphorylase" evidence="8">
    <location>
        <begin position="18"/>
        <end position="265"/>
    </location>
</feature>
<feature type="binding site" evidence="7">
    <location>
        <position position="55"/>
    </location>
    <ligand>
        <name>phosphate</name>
        <dbReference type="ChEBI" id="CHEBI:43474"/>
    </ligand>
</feature>
<evidence type="ECO:0000256" key="4">
    <source>
        <dbReference type="ARBA" id="ARBA00022676"/>
    </source>
</evidence>
<dbReference type="PANTHER" id="PTHR11904:SF9">
    <property type="entry name" value="PURINE NUCLEOSIDE PHOSPHORYLASE-RELATED"/>
    <property type="match status" value="1"/>
</dbReference>
<evidence type="ECO:0000256" key="6">
    <source>
        <dbReference type="PIRNR" id="PIRNR000477"/>
    </source>
</evidence>
<name>A0A9D1FYN1_9BACT</name>
<evidence type="ECO:0000313" key="9">
    <source>
        <dbReference type="EMBL" id="HIS83881.1"/>
    </source>
</evidence>
<dbReference type="GO" id="GO:0009116">
    <property type="term" value="P:nucleoside metabolic process"/>
    <property type="evidence" value="ECO:0007669"/>
    <property type="project" value="InterPro"/>
</dbReference>
<feature type="binding site" evidence="7">
    <location>
        <position position="107"/>
    </location>
    <ligand>
        <name>phosphate</name>
        <dbReference type="ChEBI" id="CHEBI:43474"/>
    </ligand>
</feature>
<feature type="binding site" evidence="7">
    <location>
        <position position="229"/>
    </location>
    <ligand>
        <name>a purine D-ribonucleoside</name>
        <dbReference type="ChEBI" id="CHEBI:142355"/>
    </ligand>
</feature>
<dbReference type="NCBIfam" id="TIGR01697">
    <property type="entry name" value="PNPH-PUNA-XAPA"/>
    <property type="match status" value="1"/>
</dbReference>
<dbReference type="Proteomes" id="UP000824139">
    <property type="component" value="Unassembled WGS sequence"/>
</dbReference>
<dbReference type="Pfam" id="PF01048">
    <property type="entry name" value="PNP_UDP_1"/>
    <property type="match status" value="1"/>
</dbReference>
<reference evidence="9" key="1">
    <citation type="submission" date="2020-10" db="EMBL/GenBank/DDBJ databases">
        <authorList>
            <person name="Gilroy R."/>
        </authorList>
    </citation>
    <scope>NUCLEOTIDE SEQUENCE</scope>
    <source>
        <strain evidence="9">CHK152-2994</strain>
    </source>
</reference>
<evidence type="ECO:0000256" key="7">
    <source>
        <dbReference type="PIRSR" id="PIRSR000477-2"/>
    </source>
</evidence>
<dbReference type="InterPro" id="IPR035994">
    <property type="entry name" value="Nucleoside_phosphorylase_sf"/>
</dbReference>
<accession>A0A9D1FYN1</accession>
<feature type="binding site" evidence="7">
    <location>
        <position position="187"/>
    </location>
    <ligand>
        <name>a purine D-ribonucleoside</name>
        <dbReference type="ChEBI" id="CHEBI:142355"/>
    </ligand>
</feature>
<keyword evidence="5 6" id="KW-0808">Transferase</keyword>
<evidence type="ECO:0000256" key="3">
    <source>
        <dbReference type="ARBA" id="ARBA00011233"/>
    </source>
</evidence>
<evidence type="ECO:0000256" key="1">
    <source>
        <dbReference type="ARBA" id="ARBA00005058"/>
    </source>
</evidence>
<comment type="function">
    <text evidence="6">The purine nucleoside phosphorylases catalyze the phosphorolytic breakdown of the N-glycosidic bond in the beta-(deoxy)ribonucleoside molecules, with the formation of the corresponding free purine bases and pentose-1-phosphate.</text>
</comment>
<comment type="subunit">
    <text evidence="3">Homotrimer.</text>
</comment>
<dbReference type="Gene3D" id="3.40.50.1580">
    <property type="entry name" value="Nucleoside phosphorylase domain"/>
    <property type="match status" value="1"/>
</dbReference>
<dbReference type="InterPro" id="IPR000845">
    <property type="entry name" value="Nucleoside_phosphorylase_d"/>
</dbReference>
<gene>
    <name evidence="9" type="ORF">IAD41_09790</name>
</gene>
<keyword evidence="4 6" id="KW-0328">Glycosyltransferase</keyword>
<evidence type="ECO:0000256" key="2">
    <source>
        <dbReference type="ARBA" id="ARBA00006751"/>
    </source>
</evidence>
<dbReference type="CDD" id="cd09009">
    <property type="entry name" value="PNP-EcPNPII_like"/>
    <property type="match status" value="1"/>
</dbReference>
<evidence type="ECO:0000256" key="5">
    <source>
        <dbReference type="ARBA" id="ARBA00022679"/>
    </source>
</evidence>
<dbReference type="EMBL" id="DVJO01000215">
    <property type="protein sequence ID" value="HIS83881.1"/>
    <property type="molecule type" value="Genomic_DNA"/>
</dbReference>
<dbReference type="NCBIfam" id="NF006054">
    <property type="entry name" value="PRK08202.1"/>
    <property type="match status" value="1"/>
</dbReference>